<dbReference type="InterPro" id="IPR002528">
    <property type="entry name" value="MATE_fam"/>
</dbReference>
<feature type="transmembrane region" description="Helical" evidence="6">
    <location>
        <begin position="425"/>
        <end position="446"/>
    </location>
</feature>
<feature type="transmembrane region" description="Helical" evidence="6">
    <location>
        <begin position="47"/>
        <end position="68"/>
    </location>
</feature>
<keyword evidence="8" id="KW-1185">Reference proteome</keyword>
<dbReference type="Proteomes" id="UP001289374">
    <property type="component" value="Unassembled WGS sequence"/>
</dbReference>
<evidence type="ECO:0000256" key="2">
    <source>
        <dbReference type="ARBA" id="ARBA00010199"/>
    </source>
</evidence>
<dbReference type="InterPro" id="IPR045069">
    <property type="entry name" value="MATE_euk"/>
</dbReference>
<feature type="transmembrane region" description="Helical" evidence="6">
    <location>
        <begin position="159"/>
        <end position="181"/>
    </location>
</feature>
<evidence type="ECO:0000256" key="3">
    <source>
        <dbReference type="ARBA" id="ARBA00022692"/>
    </source>
</evidence>
<evidence type="ECO:0000256" key="6">
    <source>
        <dbReference type="RuleBase" id="RU004914"/>
    </source>
</evidence>
<feature type="transmembrane region" description="Helical" evidence="6">
    <location>
        <begin position="221"/>
        <end position="247"/>
    </location>
</feature>
<feature type="transmembrane region" description="Helical" evidence="6">
    <location>
        <begin position="311"/>
        <end position="332"/>
    </location>
</feature>
<feature type="transmembrane region" description="Helical" evidence="6">
    <location>
        <begin position="452"/>
        <end position="474"/>
    </location>
</feature>
<dbReference type="GO" id="GO:1990961">
    <property type="term" value="P:xenobiotic detoxification by transmembrane export across the plasma membrane"/>
    <property type="evidence" value="ECO:0007669"/>
    <property type="project" value="InterPro"/>
</dbReference>
<feature type="transmembrane region" description="Helical" evidence="6">
    <location>
        <begin position="386"/>
        <end position="404"/>
    </location>
</feature>
<reference evidence="7" key="2">
    <citation type="journal article" date="2024" name="Plant">
        <title>Genomic evolution and insights into agronomic trait innovations of Sesamum species.</title>
        <authorList>
            <person name="Miao H."/>
            <person name="Wang L."/>
            <person name="Qu L."/>
            <person name="Liu H."/>
            <person name="Sun Y."/>
            <person name="Le M."/>
            <person name="Wang Q."/>
            <person name="Wei S."/>
            <person name="Zheng Y."/>
            <person name="Lin W."/>
            <person name="Duan Y."/>
            <person name="Cao H."/>
            <person name="Xiong S."/>
            <person name="Wang X."/>
            <person name="Wei L."/>
            <person name="Li C."/>
            <person name="Ma Q."/>
            <person name="Ju M."/>
            <person name="Zhao R."/>
            <person name="Li G."/>
            <person name="Mu C."/>
            <person name="Tian Q."/>
            <person name="Mei H."/>
            <person name="Zhang T."/>
            <person name="Gao T."/>
            <person name="Zhang H."/>
        </authorList>
    </citation>
    <scope>NUCLEOTIDE SEQUENCE</scope>
    <source>
        <strain evidence="7">K16</strain>
    </source>
</reference>
<proteinExistence type="inferred from homology"/>
<comment type="similarity">
    <text evidence="2 6">Belongs to the multi antimicrobial extrusion (MATE) (TC 2.A.66.1) family.</text>
</comment>
<dbReference type="EMBL" id="JACGWL010000010">
    <property type="protein sequence ID" value="KAK4393306.1"/>
    <property type="molecule type" value="Genomic_DNA"/>
</dbReference>
<keyword evidence="4 6" id="KW-1133">Transmembrane helix</keyword>
<evidence type="ECO:0000256" key="1">
    <source>
        <dbReference type="ARBA" id="ARBA00004141"/>
    </source>
</evidence>
<protein>
    <recommendedName>
        <fullName evidence="6">Protein DETOXIFICATION</fullName>
    </recommendedName>
    <alternativeName>
        <fullName evidence="6">Multidrug and toxic compound extrusion protein</fullName>
    </alternativeName>
</protein>
<dbReference type="AlphaFoldDB" id="A0AAE2BPS6"/>
<keyword evidence="3 6" id="KW-0812">Transmembrane</keyword>
<name>A0AAE2BPS6_9LAMI</name>
<evidence type="ECO:0000256" key="5">
    <source>
        <dbReference type="ARBA" id="ARBA00023136"/>
    </source>
</evidence>
<dbReference type="GO" id="GO:0015297">
    <property type="term" value="F:antiporter activity"/>
    <property type="evidence" value="ECO:0007669"/>
    <property type="project" value="InterPro"/>
</dbReference>
<feature type="transmembrane region" description="Helical" evidence="6">
    <location>
        <begin position="193"/>
        <end position="215"/>
    </location>
</feature>
<evidence type="ECO:0000313" key="7">
    <source>
        <dbReference type="EMBL" id="KAK4393306.1"/>
    </source>
</evidence>
<feature type="transmembrane region" description="Helical" evidence="6">
    <location>
        <begin position="80"/>
        <end position="104"/>
    </location>
</feature>
<keyword evidence="5 6" id="KW-0472">Membrane</keyword>
<dbReference type="Pfam" id="PF01554">
    <property type="entry name" value="MatE"/>
    <property type="match status" value="2"/>
</dbReference>
<dbReference type="GO" id="GO:0016020">
    <property type="term" value="C:membrane"/>
    <property type="evidence" value="ECO:0007669"/>
    <property type="project" value="UniProtKB-SubCell"/>
</dbReference>
<dbReference type="NCBIfam" id="TIGR00797">
    <property type="entry name" value="matE"/>
    <property type="match status" value="1"/>
</dbReference>
<dbReference type="GO" id="GO:0042910">
    <property type="term" value="F:xenobiotic transmembrane transporter activity"/>
    <property type="evidence" value="ECO:0007669"/>
    <property type="project" value="InterPro"/>
</dbReference>
<evidence type="ECO:0000313" key="8">
    <source>
        <dbReference type="Proteomes" id="UP001289374"/>
    </source>
</evidence>
<feature type="transmembrane region" description="Helical" evidence="6">
    <location>
        <begin position="353"/>
        <end position="374"/>
    </location>
</feature>
<reference evidence="7" key="1">
    <citation type="submission" date="2020-06" db="EMBL/GenBank/DDBJ databases">
        <authorList>
            <person name="Li T."/>
            <person name="Hu X."/>
            <person name="Zhang T."/>
            <person name="Song X."/>
            <person name="Zhang H."/>
            <person name="Dai N."/>
            <person name="Sheng W."/>
            <person name="Hou X."/>
            <person name="Wei L."/>
        </authorList>
    </citation>
    <scope>NUCLEOTIDE SEQUENCE</scope>
    <source>
        <strain evidence="7">K16</strain>
        <tissue evidence="7">Leaf</tissue>
    </source>
</reference>
<gene>
    <name evidence="7" type="ORF">Sango_1801400</name>
</gene>
<comment type="caution">
    <text evidence="7">The sequence shown here is derived from an EMBL/GenBank/DDBJ whole genome shotgun (WGS) entry which is preliminary data.</text>
</comment>
<feature type="transmembrane region" description="Helical" evidence="6">
    <location>
        <begin position="125"/>
        <end position="147"/>
    </location>
</feature>
<dbReference type="CDD" id="cd13132">
    <property type="entry name" value="MATE_eukaryotic"/>
    <property type="match status" value="1"/>
</dbReference>
<comment type="subcellular location">
    <subcellularLocation>
        <location evidence="1">Membrane</location>
        <topology evidence="1">Multi-pass membrane protein</topology>
    </subcellularLocation>
</comment>
<feature type="transmembrane region" description="Helical" evidence="6">
    <location>
        <begin position="273"/>
        <end position="291"/>
    </location>
</feature>
<dbReference type="PANTHER" id="PTHR11206">
    <property type="entry name" value="MULTIDRUG RESISTANCE PROTEIN"/>
    <property type="match status" value="1"/>
</dbReference>
<organism evidence="7 8">
    <name type="scientific">Sesamum angolense</name>
    <dbReference type="NCBI Taxonomy" id="2727404"/>
    <lineage>
        <taxon>Eukaryota</taxon>
        <taxon>Viridiplantae</taxon>
        <taxon>Streptophyta</taxon>
        <taxon>Embryophyta</taxon>
        <taxon>Tracheophyta</taxon>
        <taxon>Spermatophyta</taxon>
        <taxon>Magnoliopsida</taxon>
        <taxon>eudicotyledons</taxon>
        <taxon>Gunneridae</taxon>
        <taxon>Pentapetalae</taxon>
        <taxon>asterids</taxon>
        <taxon>lamiids</taxon>
        <taxon>Lamiales</taxon>
        <taxon>Pedaliaceae</taxon>
        <taxon>Sesamum</taxon>
    </lineage>
</organism>
<accession>A0AAE2BPS6</accession>
<sequence length="514" mass="55280">MASATSAPLLVDQNGACRFKSSEQDSEFCGSQAGGLSLSEVIVEIKMIYTIALPMIITGLLIYGKSLISMLFLGKLGKDVLAGGSLAIGIANITGYSVISGLALGMEAISSQAFGAKQWALMGQTLQRTVIILLFACIPISILWLNIQPILAFCDQDPTISSIASTYLTFCLPDLIFQSFINPLKIYLRSQNITLPLMLSAALALALHAPMNYFFINHLSLGIQGIALSVAITDLILLANLMVYLCFWGMQRKSWFLGNWESVKCFDHEWKSILNLALPSCISVCLEWWWYELMILLSGVLANAAEAVATMGILLQATSLIYVFPSALSLAASTRVGNELGANQPSKARNSSIIALFCAILTSFIAMSFMATLGNTWARAFTEDEAIIALTAAVMPIVGLCELGNCPQTTGCGVLRGSARPSLGVHINLGSFYGVGLPLAVFMGFGMKMGLLGLWLGLLGAQIVCAVAMVWALSKTDWLLQVNRAKELTGSTQIVDHEDEGGEEEGLTSIKMFY</sequence>
<evidence type="ECO:0000256" key="4">
    <source>
        <dbReference type="ARBA" id="ARBA00022989"/>
    </source>
</evidence>